<dbReference type="AlphaFoldDB" id="S5RLN3"/>
<dbReference type="KEGG" id="ssdc:SSDC_00640"/>
<dbReference type="PROSITE" id="PS52004">
    <property type="entry name" value="KS3_2"/>
    <property type="match status" value="1"/>
</dbReference>
<feature type="domain" description="Ketosynthase family 3 (KS3)" evidence="5">
    <location>
        <begin position="4"/>
        <end position="425"/>
    </location>
</feature>
<dbReference type="PANTHER" id="PTHR11712">
    <property type="entry name" value="POLYKETIDE SYNTHASE-RELATED"/>
    <property type="match status" value="1"/>
</dbReference>
<dbReference type="GO" id="GO:0005829">
    <property type="term" value="C:cytosol"/>
    <property type="evidence" value="ECO:0007669"/>
    <property type="project" value="TreeGrafter"/>
</dbReference>
<evidence type="ECO:0000256" key="2">
    <source>
        <dbReference type="ARBA" id="ARBA00008467"/>
    </source>
</evidence>
<comment type="pathway">
    <text evidence="1">Lipid metabolism; fatty acid biosynthesis.</text>
</comment>
<evidence type="ECO:0000256" key="3">
    <source>
        <dbReference type="ARBA" id="ARBA00022679"/>
    </source>
</evidence>
<evidence type="ECO:0000259" key="5">
    <source>
        <dbReference type="PROSITE" id="PS52004"/>
    </source>
</evidence>
<accession>S5RLN3</accession>
<dbReference type="Proteomes" id="UP000015216">
    <property type="component" value="Chromosome"/>
</dbReference>
<sequence>MFEKSNIYISGMGIVSSIGFDIASFSNSLIKGKSGIDYEINNTQSNFSKNIIAKINNFNFKNSLNKITDLSEKKKEFILHIAQKSPLFIQTSIIAALQAWYNSKLHKKKYKILPERIGLIIAGHNTTQNYQYSLYPEFLKKPEYLSPRYAIQFMDSNQIGIMSEIFNIRGEGFIIGGASASGNIGIIHGMRLIQNNIVDACLIISAMTDLSPMEIQAFHAIGAMGGKNFYNFPKKTCRPFDKLAEGFIYGQASAALLIEGNKNIKILNKSYLARLLGGVINLHATASPEPNLNNEISVMNSVLKQSGLKKNMIDYLNTHGSSSPLGDKIEISAIKEVYKNHFSKLLLNSTKSLTGHCLYSSGIVEIIASVIQMRKKFIHPNLNLESPIDNQANFSGKKSISININNVMSNSFGFSGINSSIILCKK</sequence>
<dbReference type="SMART" id="SM00825">
    <property type="entry name" value="PKS_KS"/>
    <property type="match status" value="1"/>
</dbReference>
<dbReference type="eggNOG" id="COG0304">
    <property type="taxonomic scope" value="Bacteria"/>
</dbReference>
<dbReference type="Pfam" id="PF02801">
    <property type="entry name" value="Ketoacyl-synt_C"/>
    <property type="match status" value="1"/>
</dbReference>
<dbReference type="InterPro" id="IPR020841">
    <property type="entry name" value="PKS_Beta-ketoAc_synthase_dom"/>
</dbReference>
<evidence type="ECO:0000313" key="7">
    <source>
        <dbReference type="Proteomes" id="UP000015216"/>
    </source>
</evidence>
<proteinExistence type="inferred from homology"/>
<dbReference type="GO" id="GO:0004315">
    <property type="term" value="F:3-oxoacyl-[acyl-carrier-protein] synthase activity"/>
    <property type="evidence" value="ECO:0007669"/>
    <property type="project" value="TreeGrafter"/>
</dbReference>
<dbReference type="STRING" id="669502.SSDC_00640"/>
<evidence type="ECO:0000256" key="4">
    <source>
        <dbReference type="RuleBase" id="RU003694"/>
    </source>
</evidence>
<dbReference type="InterPro" id="IPR014031">
    <property type="entry name" value="Ketoacyl_synth_C"/>
</dbReference>
<dbReference type="GeneID" id="301552996"/>
<dbReference type="InterPro" id="IPR014030">
    <property type="entry name" value="Ketoacyl_synth_N"/>
</dbReference>
<dbReference type="PANTHER" id="PTHR11712:SF336">
    <property type="entry name" value="3-OXOACYL-[ACYL-CARRIER-PROTEIN] SYNTHASE, MITOCHONDRIAL"/>
    <property type="match status" value="1"/>
</dbReference>
<dbReference type="GO" id="GO:0006633">
    <property type="term" value="P:fatty acid biosynthetic process"/>
    <property type="evidence" value="ECO:0007669"/>
    <property type="project" value="TreeGrafter"/>
</dbReference>
<gene>
    <name evidence="6" type="primary">dipR</name>
    <name evidence="6" type="ORF">SSDC_00640</name>
</gene>
<keyword evidence="3 4" id="KW-0808">Transferase</keyword>
<name>S5RLN3_9PROT</name>
<comment type="similarity">
    <text evidence="2 4">Belongs to the thiolase-like superfamily. Beta-ketoacyl-ACP synthases family.</text>
</comment>
<dbReference type="InterPro" id="IPR016039">
    <property type="entry name" value="Thiolase-like"/>
</dbReference>
<evidence type="ECO:0000313" key="6">
    <source>
        <dbReference type="EMBL" id="AGS06821.1"/>
    </source>
</evidence>
<dbReference type="OrthoDB" id="9808669at2"/>
<dbReference type="Gene3D" id="3.40.47.10">
    <property type="match status" value="2"/>
</dbReference>
<dbReference type="RefSeq" id="WP_020915396.1">
    <property type="nucleotide sequence ID" value="NC_021885.1"/>
</dbReference>
<dbReference type="Pfam" id="PF00109">
    <property type="entry name" value="ketoacyl-synt"/>
    <property type="match status" value="1"/>
</dbReference>
<keyword evidence="7" id="KW-1185">Reference proteome</keyword>
<organism evidence="6 7">
    <name type="scientific">Candidatus Profftella armatura</name>
    <dbReference type="NCBI Taxonomy" id="669502"/>
    <lineage>
        <taxon>Bacteria</taxon>
        <taxon>Pseudomonadati</taxon>
        <taxon>Pseudomonadota</taxon>
        <taxon>Betaproteobacteria</taxon>
        <taxon>Candidatus Profftella</taxon>
    </lineage>
</organism>
<dbReference type="NCBIfam" id="NF005490">
    <property type="entry name" value="PRK07103.1"/>
    <property type="match status" value="1"/>
</dbReference>
<dbReference type="SUPFAM" id="SSF53901">
    <property type="entry name" value="Thiolase-like"/>
    <property type="match status" value="2"/>
</dbReference>
<dbReference type="CDD" id="cd00834">
    <property type="entry name" value="KAS_I_II"/>
    <property type="match status" value="1"/>
</dbReference>
<dbReference type="HOGENOM" id="CLU_000022_69_2_4"/>
<dbReference type="EMBL" id="CP003468">
    <property type="protein sequence ID" value="AGS06821.1"/>
    <property type="molecule type" value="Genomic_DNA"/>
</dbReference>
<protein>
    <submittedName>
        <fullName evidence="6">Polyketide beta-ketoacyl:acyl carrier protein synthase, PedM-like protein</fullName>
    </submittedName>
</protein>
<dbReference type="InterPro" id="IPR000794">
    <property type="entry name" value="Beta-ketoacyl_synthase"/>
</dbReference>
<reference evidence="6 7" key="1">
    <citation type="journal article" date="2013" name="Curr. Biol.">
        <title>Defensive bacteriome symbiont with a drastically reduced genome.</title>
        <authorList>
            <person name="Nakabachi A."/>
            <person name="Ueoka R."/>
            <person name="Oshima K."/>
            <person name="Teta R."/>
            <person name="Mangoni A."/>
            <person name="Gurgui M."/>
            <person name="Oldham N.J."/>
            <person name="van Echten-Deckert G."/>
            <person name="Okamura K."/>
            <person name="Yamamoto K."/>
            <person name="Inoue H."/>
            <person name="Ohkuma M."/>
            <person name="Hongoh Y."/>
            <person name="Miyagishima S.Y."/>
            <person name="Hattori M."/>
            <person name="Piel J."/>
            <person name="Fukatsu T."/>
        </authorList>
    </citation>
    <scope>NUCLEOTIDE SEQUENCE [LARGE SCALE GENOMIC DNA]</scope>
    <source>
        <strain evidence="6 7">DC</strain>
    </source>
</reference>
<evidence type="ECO:0000256" key="1">
    <source>
        <dbReference type="ARBA" id="ARBA00005194"/>
    </source>
</evidence>